<dbReference type="Proteomes" id="UP000352698">
    <property type="component" value="Unassembled WGS sequence"/>
</dbReference>
<dbReference type="InterPro" id="IPR006935">
    <property type="entry name" value="Helicase/UvrB_N"/>
</dbReference>
<dbReference type="EMBL" id="CABEEP010000001">
    <property type="protein sequence ID" value="VTQ60280.1"/>
    <property type="molecule type" value="Genomic_DNA"/>
</dbReference>
<proteinExistence type="predicted"/>
<dbReference type="PROSITE" id="PS51192">
    <property type="entry name" value="HELICASE_ATP_BIND_1"/>
    <property type="match status" value="1"/>
</dbReference>
<dbReference type="AlphaFoldDB" id="A0A7Z9ASK7"/>
<dbReference type="RefSeq" id="WP_010738377.1">
    <property type="nucleotide sequence ID" value="NZ_CABEEP010000001.1"/>
</dbReference>
<dbReference type="GO" id="GO:0004386">
    <property type="term" value="F:helicase activity"/>
    <property type="evidence" value="ECO:0007669"/>
    <property type="project" value="InterPro"/>
</dbReference>
<evidence type="ECO:0000256" key="1">
    <source>
        <dbReference type="SAM" id="Coils"/>
    </source>
</evidence>
<accession>A0A7Z9ASK7</accession>
<evidence type="ECO:0000313" key="3">
    <source>
        <dbReference type="Proteomes" id="UP000352698"/>
    </source>
</evidence>
<dbReference type="InterPro" id="IPR027417">
    <property type="entry name" value="P-loop_NTPase"/>
</dbReference>
<dbReference type="Pfam" id="PF04851">
    <property type="entry name" value="ResIII"/>
    <property type="match status" value="1"/>
</dbReference>
<feature type="coiled-coil region" evidence="1">
    <location>
        <begin position="644"/>
        <end position="675"/>
    </location>
</feature>
<organism evidence="2 3">
    <name type="scientific">Enterococcus hirae</name>
    <dbReference type="NCBI Taxonomy" id="1354"/>
    <lineage>
        <taxon>Bacteria</taxon>
        <taxon>Bacillati</taxon>
        <taxon>Bacillota</taxon>
        <taxon>Bacilli</taxon>
        <taxon>Lactobacillales</taxon>
        <taxon>Enterococcaceae</taxon>
        <taxon>Enterococcus</taxon>
    </lineage>
</organism>
<evidence type="ECO:0000313" key="2">
    <source>
        <dbReference type="EMBL" id="VTQ60280.1"/>
    </source>
</evidence>
<dbReference type="GO" id="GO:0006139">
    <property type="term" value="P:nucleobase-containing compound metabolic process"/>
    <property type="evidence" value="ECO:0007669"/>
    <property type="project" value="InterPro"/>
</dbReference>
<dbReference type="InterPro" id="IPR014001">
    <property type="entry name" value="Helicase_ATP-bd"/>
</dbReference>
<dbReference type="Gene3D" id="3.40.50.300">
    <property type="entry name" value="P-loop containing nucleotide triphosphate hydrolases"/>
    <property type="match status" value="2"/>
</dbReference>
<dbReference type="GO" id="GO:0003677">
    <property type="term" value="F:DNA binding"/>
    <property type="evidence" value="ECO:0007669"/>
    <property type="project" value="InterPro"/>
</dbReference>
<dbReference type="SMART" id="SM00491">
    <property type="entry name" value="HELICc2"/>
    <property type="match status" value="1"/>
</dbReference>
<dbReference type="InterPro" id="IPR006555">
    <property type="entry name" value="ATP-dep_Helicase_C"/>
</dbReference>
<protein>
    <submittedName>
        <fullName evidence="2">Hef nuclease</fullName>
    </submittedName>
</protein>
<dbReference type="SUPFAM" id="SSF52540">
    <property type="entry name" value="P-loop containing nucleoside triphosphate hydrolases"/>
    <property type="match status" value="1"/>
</dbReference>
<reference evidence="2 3" key="1">
    <citation type="submission" date="2019-05" db="EMBL/GenBank/DDBJ databases">
        <authorList>
            <consortium name="Pathogen Informatics"/>
        </authorList>
    </citation>
    <scope>NUCLEOTIDE SEQUENCE [LARGE SCALE GENOMIC DNA]</scope>
    <source>
        <strain evidence="2 3">NCTC12204</strain>
    </source>
</reference>
<dbReference type="Pfam" id="PF13307">
    <property type="entry name" value="Helicase_C_2"/>
    <property type="match status" value="1"/>
</dbReference>
<sequence length="869" mass="100063">MSRFVFDESDDLTFNSPQEMYEDYKKKKIKGVLDYQAEILTNYVETCLPCKDVALELPTGSGKTLVGLLIAEFRRRKYNEKIVYVCPNNQLVNQVVTQATDQYDIPTIGFTGSRADYSQEQMSSYTDCSKIAVTNYSSIFNTNSFFNNADVVIFDDAHSAEGYIAKNWTVTINRINDSELFNCIVERLKEVISNSSYLRLTEDLETHSEENWCDMIPRIKLFDLQKDLIDIIDPRVLADTSKKYSWGNIKYNLEACNVYLSKHNIMIRPLIPPTNELSAFSNPKQRIYMSATLGTSGELERTVGVGKIKRLTLAENRVPSIGRRFFIFPNVKFEQEHNFEIFSKIKEQTPRALILTESGRDMQRLKDVLIKNSHSRVYGISDLDRSLDDFSVDSDAVAVLANRYDGLNMQDDLCHFLIIHGLPSTIGLQEKFFTTKLSTAVLFDERMKTRITQAVGRCTRTTTDYAVVMIIGRELQNIMSPNGKANLFSPELRAEIETGYSVSNQMGSVEDMIETAQLGFTRDGDWNEIDAQIIKKRNQYRKEDSISSCNEELLNSAKLEVDFQYSLWKQDYEEAINIAIDILQTLKARELGGYRQYWNYEIGSIYNRLYLEGNGELNRYKANEYYTQAAKYSGTITWFRNLKIENTNEKNDIYNDQLSEMIDRIEQEIESIQESKRIREFEKEATETVNLLKDEGVKFERGMKKLGKLLGFKTGNSMGDADPDTWWILNDEYCMVTESKIYGNVEKEISIKHARQSSTHTNWIKAHEKDLMLSPNAEIINVFVSNSSTISGSIKNLISDVYYVDRQKIIEFAEKKLPVISEIRRKYSSEGDLLWRLDAAKTLHENHLTPKEIHEFFTSSKLKDLPIGK</sequence>
<gene>
    <name evidence="2" type="ORF">NCTC12204_00583</name>
</gene>
<keyword evidence="1" id="KW-0175">Coiled coil</keyword>
<dbReference type="GO" id="GO:0016818">
    <property type="term" value="F:hydrolase activity, acting on acid anhydrides, in phosphorus-containing anhydrides"/>
    <property type="evidence" value="ECO:0007669"/>
    <property type="project" value="InterPro"/>
</dbReference>
<name>A0A7Z9ASK7_ENTHR</name>
<comment type="caution">
    <text evidence="2">The sequence shown here is derived from an EMBL/GenBank/DDBJ whole genome shotgun (WGS) entry which is preliminary data.</text>
</comment>
<dbReference type="SMART" id="SM00487">
    <property type="entry name" value="DEXDc"/>
    <property type="match status" value="1"/>
</dbReference>
<dbReference type="GO" id="GO:0005524">
    <property type="term" value="F:ATP binding"/>
    <property type="evidence" value="ECO:0007669"/>
    <property type="project" value="InterPro"/>
</dbReference>